<dbReference type="STRING" id="1384049.CD29_04615"/>
<dbReference type="AlphaFoldDB" id="A0A0A3I8N3"/>
<protein>
    <recommendedName>
        <fullName evidence="4">RNA pseudouridylate synthase</fullName>
    </recommendedName>
    <alternativeName>
        <fullName evidence="5">RNA-uridine isomerase</fullName>
    </alternativeName>
</protein>
<dbReference type="PANTHER" id="PTHR21600:SF83">
    <property type="entry name" value="PSEUDOURIDYLATE SYNTHASE RPUSD4, MITOCHONDRIAL"/>
    <property type="match status" value="1"/>
</dbReference>
<dbReference type="InterPro" id="IPR050188">
    <property type="entry name" value="RluA_PseudoU_synthase"/>
</dbReference>
<dbReference type="Proteomes" id="UP000030416">
    <property type="component" value="Unassembled WGS sequence"/>
</dbReference>
<dbReference type="GO" id="GO:0006396">
    <property type="term" value="P:RNA processing"/>
    <property type="evidence" value="ECO:0007669"/>
    <property type="project" value="UniProtKB-ARBA"/>
</dbReference>
<dbReference type="Pfam" id="PF00849">
    <property type="entry name" value="PseudoU_synth_2"/>
    <property type="match status" value="1"/>
</dbReference>
<keyword evidence="8" id="KW-1185">Reference proteome</keyword>
<name>A0A0A3I8N3_9BACL</name>
<dbReference type="CDD" id="cd02869">
    <property type="entry name" value="PseudoU_synth_RluA_like"/>
    <property type="match status" value="1"/>
</dbReference>
<gene>
    <name evidence="7" type="ORF">CD29_04615</name>
</gene>
<evidence type="ECO:0000256" key="4">
    <source>
        <dbReference type="ARBA" id="ARBA00031870"/>
    </source>
</evidence>
<accession>A0A0A3I8N3</accession>
<proteinExistence type="inferred from homology"/>
<dbReference type="GO" id="GO:0140098">
    <property type="term" value="F:catalytic activity, acting on RNA"/>
    <property type="evidence" value="ECO:0007669"/>
    <property type="project" value="UniProtKB-ARBA"/>
</dbReference>
<organism evidence="7 8">
    <name type="scientific">Ureibacillus manganicus DSM 26584</name>
    <dbReference type="NCBI Taxonomy" id="1384049"/>
    <lineage>
        <taxon>Bacteria</taxon>
        <taxon>Bacillati</taxon>
        <taxon>Bacillota</taxon>
        <taxon>Bacilli</taxon>
        <taxon>Bacillales</taxon>
        <taxon>Caryophanaceae</taxon>
        <taxon>Ureibacillus</taxon>
    </lineage>
</organism>
<dbReference type="Gene3D" id="3.30.2350.10">
    <property type="entry name" value="Pseudouridine synthase"/>
    <property type="match status" value="1"/>
</dbReference>
<evidence type="ECO:0000256" key="5">
    <source>
        <dbReference type="ARBA" id="ARBA00033164"/>
    </source>
</evidence>
<evidence type="ECO:0000256" key="3">
    <source>
        <dbReference type="ARBA" id="ARBA00023235"/>
    </source>
</evidence>
<dbReference type="OrthoDB" id="9807829at2"/>
<comment type="similarity">
    <text evidence="2">Belongs to the pseudouridine synthase RluA family.</text>
</comment>
<dbReference type="eggNOG" id="COG0564">
    <property type="taxonomic scope" value="Bacteria"/>
</dbReference>
<evidence type="ECO:0000256" key="1">
    <source>
        <dbReference type="ARBA" id="ARBA00000073"/>
    </source>
</evidence>
<evidence type="ECO:0000313" key="7">
    <source>
        <dbReference type="EMBL" id="KGR79820.1"/>
    </source>
</evidence>
<dbReference type="InterPro" id="IPR006145">
    <property type="entry name" value="PsdUridine_synth_RsuA/RluA"/>
</dbReference>
<dbReference type="PANTHER" id="PTHR21600">
    <property type="entry name" value="MITOCHONDRIAL RNA PSEUDOURIDINE SYNTHASE"/>
    <property type="match status" value="1"/>
</dbReference>
<dbReference type="RefSeq" id="WP_036183351.1">
    <property type="nucleotide sequence ID" value="NZ_AVDA01000004.1"/>
</dbReference>
<dbReference type="EMBL" id="JPVN01000004">
    <property type="protein sequence ID" value="KGR79820.1"/>
    <property type="molecule type" value="Genomic_DNA"/>
</dbReference>
<evidence type="ECO:0000313" key="8">
    <source>
        <dbReference type="Proteomes" id="UP000030416"/>
    </source>
</evidence>
<evidence type="ECO:0000256" key="2">
    <source>
        <dbReference type="ARBA" id="ARBA00010876"/>
    </source>
</evidence>
<dbReference type="SUPFAM" id="SSF55120">
    <property type="entry name" value="Pseudouridine synthase"/>
    <property type="match status" value="1"/>
</dbReference>
<dbReference type="GO" id="GO:0009982">
    <property type="term" value="F:pseudouridine synthase activity"/>
    <property type="evidence" value="ECO:0007669"/>
    <property type="project" value="InterPro"/>
</dbReference>
<dbReference type="GO" id="GO:0003723">
    <property type="term" value="F:RNA binding"/>
    <property type="evidence" value="ECO:0007669"/>
    <property type="project" value="InterPro"/>
</dbReference>
<evidence type="ECO:0000259" key="6">
    <source>
        <dbReference type="Pfam" id="PF00849"/>
    </source>
</evidence>
<comment type="caution">
    <text evidence="7">The sequence shown here is derived from an EMBL/GenBank/DDBJ whole genome shotgun (WGS) entry which is preliminary data.</text>
</comment>
<feature type="domain" description="Pseudouridine synthase RsuA/RluA-like" evidence="6">
    <location>
        <begin position="11"/>
        <end position="167"/>
    </location>
</feature>
<sequence length="238" mass="27217">MNIPILFEDNHLLLVEKPVNIPVQEDSSRDLDLLTILKNDIKDRYQKPGNVYLGLVHRLDRPVGGAMVFAKTSKAASRLSDMIRRNIIERKYLAVVHGTPKKKSGQLVHYLLKDVRKNKVSVVAPNHPKAKKAILDFEVLESKKGFSLLSVKLHTGRPHQIRVQLSSMGNPIFGDQKYGEHLNKPGQQIALWAHRIHLEHPVRKEPIEVKSLPPSKYPWDLWKVVTNRKEEKVPLEIS</sequence>
<keyword evidence="3" id="KW-0413">Isomerase</keyword>
<dbReference type="InterPro" id="IPR020103">
    <property type="entry name" value="PsdUridine_synth_cat_dom_sf"/>
</dbReference>
<dbReference type="GO" id="GO:0001522">
    <property type="term" value="P:pseudouridine synthesis"/>
    <property type="evidence" value="ECO:0007669"/>
    <property type="project" value="InterPro"/>
</dbReference>
<comment type="catalytic activity">
    <reaction evidence="1">
        <text>a uridine in RNA = a pseudouridine in RNA</text>
        <dbReference type="Rhea" id="RHEA:48348"/>
        <dbReference type="Rhea" id="RHEA-COMP:12068"/>
        <dbReference type="Rhea" id="RHEA-COMP:12069"/>
        <dbReference type="ChEBI" id="CHEBI:65314"/>
        <dbReference type="ChEBI" id="CHEBI:65315"/>
    </reaction>
</comment>
<reference evidence="7 8" key="1">
    <citation type="submission" date="2014-02" db="EMBL/GenBank/DDBJ databases">
        <title>Draft genome sequence of Lysinibacillus manganicus DSM 26584T.</title>
        <authorList>
            <person name="Zhang F."/>
            <person name="Wang G."/>
            <person name="Zhang L."/>
        </authorList>
    </citation>
    <scope>NUCLEOTIDE SEQUENCE [LARGE SCALE GENOMIC DNA]</scope>
    <source>
        <strain evidence="7 8">DSM 26584</strain>
    </source>
</reference>